<dbReference type="SUPFAM" id="SSF109604">
    <property type="entry name" value="HD-domain/PDEase-like"/>
    <property type="match status" value="1"/>
</dbReference>
<evidence type="ECO:0000256" key="1">
    <source>
        <dbReference type="ARBA" id="ARBA00022723"/>
    </source>
</evidence>
<evidence type="ECO:0000313" key="4">
    <source>
        <dbReference type="EMBL" id="GFH21166.1"/>
    </source>
</evidence>
<evidence type="ECO:0000259" key="3">
    <source>
        <dbReference type="PROSITE" id="PS51845"/>
    </source>
</evidence>
<dbReference type="GO" id="GO:0046872">
    <property type="term" value="F:metal ion binding"/>
    <property type="evidence" value="ECO:0007669"/>
    <property type="project" value="UniProtKB-KW"/>
</dbReference>
<reference evidence="4 5" key="1">
    <citation type="submission" date="2020-02" db="EMBL/GenBank/DDBJ databases">
        <title>Draft genome sequence of Haematococcus lacustris strain NIES-144.</title>
        <authorList>
            <person name="Morimoto D."/>
            <person name="Nakagawa S."/>
            <person name="Yoshida T."/>
            <person name="Sawayama S."/>
        </authorList>
    </citation>
    <scope>NUCLEOTIDE SEQUENCE [LARGE SCALE GENOMIC DNA]</scope>
    <source>
        <strain evidence="4 5">NIES-144</strain>
    </source>
</reference>
<dbReference type="InterPro" id="IPR036971">
    <property type="entry name" value="PDEase_catalytic_dom_sf"/>
</dbReference>
<keyword evidence="2" id="KW-0378">Hydrolase</keyword>
<comment type="caution">
    <text evidence="4">The sequence shown here is derived from an EMBL/GenBank/DDBJ whole genome shotgun (WGS) entry which is preliminary data.</text>
</comment>
<keyword evidence="5" id="KW-1185">Reference proteome</keyword>
<dbReference type="PROSITE" id="PS51845">
    <property type="entry name" value="PDEASE_I_2"/>
    <property type="match status" value="1"/>
</dbReference>
<dbReference type="InterPro" id="IPR002073">
    <property type="entry name" value="PDEase_catalytic_dom"/>
</dbReference>
<dbReference type="Gene3D" id="1.10.1300.10">
    <property type="entry name" value="3'5'-cyclic nucleotide phosphodiesterase, catalytic domain"/>
    <property type="match status" value="1"/>
</dbReference>
<protein>
    <submittedName>
        <fullName evidence="4">3',5'-cyclic-nucleotide phosphodiesterase</fullName>
    </submittedName>
</protein>
<organism evidence="4 5">
    <name type="scientific">Haematococcus lacustris</name>
    <name type="common">Green alga</name>
    <name type="synonym">Haematococcus pluvialis</name>
    <dbReference type="NCBI Taxonomy" id="44745"/>
    <lineage>
        <taxon>Eukaryota</taxon>
        <taxon>Viridiplantae</taxon>
        <taxon>Chlorophyta</taxon>
        <taxon>core chlorophytes</taxon>
        <taxon>Chlorophyceae</taxon>
        <taxon>CS clade</taxon>
        <taxon>Chlamydomonadales</taxon>
        <taxon>Haematococcaceae</taxon>
        <taxon>Haematococcus</taxon>
    </lineage>
</organism>
<dbReference type="GO" id="GO:0007165">
    <property type="term" value="P:signal transduction"/>
    <property type="evidence" value="ECO:0007669"/>
    <property type="project" value="InterPro"/>
</dbReference>
<sequence length="162" mass="17778">MKRMDSCRSQAGLQPVSEQDKLLSLQVGVPSMPLQLSYPCPCCHTSHWLHWVQMALKCADMGHLAASESVHLAWVSRLEGEFFAQGDAERAQGLPISPLCDRTKQGVTKSQVGFFEFVALPMFNNFTARFTGTKPLLQGVLKGSRSLTGNADCIMGAKQFMA</sequence>
<evidence type="ECO:0000256" key="2">
    <source>
        <dbReference type="ARBA" id="ARBA00022801"/>
    </source>
</evidence>
<dbReference type="Proteomes" id="UP000485058">
    <property type="component" value="Unassembled WGS sequence"/>
</dbReference>
<evidence type="ECO:0000313" key="5">
    <source>
        <dbReference type="Proteomes" id="UP000485058"/>
    </source>
</evidence>
<feature type="domain" description="PDEase" evidence="3">
    <location>
        <begin position="1"/>
        <end position="154"/>
    </location>
</feature>
<dbReference type="PANTHER" id="PTHR11347">
    <property type="entry name" value="CYCLIC NUCLEOTIDE PHOSPHODIESTERASE"/>
    <property type="match status" value="1"/>
</dbReference>
<keyword evidence="1" id="KW-0479">Metal-binding</keyword>
<dbReference type="GO" id="GO:0004114">
    <property type="term" value="F:3',5'-cyclic-nucleotide phosphodiesterase activity"/>
    <property type="evidence" value="ECO:0007669"/>
    <property type="project" value="InterPro"/>
</dbReference>
<dbReference type="EMBL" id="BLLF01001772">
    <property type="protein sequence ID" value="GFH21166.1"/>
    <property type="molecule type" value="Genomic_DNA"/>
</dbReference>
<proteinExistence type="predicted"/>
<accession>A0A699ZQT0</accession>
<dbReference type="Pfam" id="PF00233">
    <property type="entry name" value="PDEase_I"/>
    <property type="match status" value="1"/>
</dbReference>
<gene>
    <name evidence="4" type="ORF">HaLaN_18411</name>
</gene>
<name>A0A699ZQT0_HAELA</name>
<dbReference type="AlphaFoldDB" id="A0A699ZQT0"/>